<dbReference type="GO" id="GO:0016036">
    <property type="term" value="P:cellular response to phosphate starvation"/>
    <property type="evidence" value="ECO:0007669"/>
    <property type="project" value="TreeGrafter"/>
</dbReference>
<dbReference type="Gene3D" id="3.30.565.10">
    <property type="entry name" value="Histidine kinase-like ATPase, C-terminal domain"/>
    <property type="match status" value="1"/>
</dbReference>
<dbReference type="InterPro" id="IPR004358">
    <property type="entry name" value="Sig_transdc_His_kin-like_C"/>
</dbReference>
<evidence type="ECO:0000256" key="4">
    <source>
        <dbReference type="ARBA" id="ARBA00022475"/>
    </source>
</evidence>
<accession>A0A6F9Y7F2</accession>
<evidence type="ECO:0000256" key="10">
    <source>
        <dbReference type="ARBA" id="ARBA00023136"/>
    </source>
</evidence>
<dbReference type="SMART" id="SM00387">
    <property type="entry name" value="HATPase_c"/>
    <property type="match status" value="1"/>
</dbReference>
<dbReference type="InterPro" id="IPR050351">
    <property type="entry name" value="BphY/WalK/GraS-like"/>
</dbReference>
<keyword evidence="8 11" id="KW-1133">Transmembrane helix</keyword>
<evidence type="ECO:0000256" key="8">
    <source>
        <dbReference type="ARBA" id="ARBA00022989"/>
    </source>
</evidence>
<dbReference type="AlphaFoldDB" id="A0A6F9Y7F2"/>
<dbReference type="GO" id="GO:0004721">
    <property type="term" value="F:phosphoprotein phosphatase activity"/>
    <property type="evidence" value="ECO:0007669"/>
    <property type="project" value="TreeGrafter"/>
</dbReference>
<feature type="transmembrane region" description="Helical" evidence="11">
    <location>
        <begin position="43"/>
        <end position="61"/>
    </location>
</feature>
<evidence type="ECO:0000256" key="9">
    <source>
        <dbReference type="ARBA" id="ARBA00023012"/>
    </source>
</evidence>
<dbReference type="InterPro" id="IPR036890">
    <property type="entry name" value="HATPase_C_sf"/>
</dbReference>
<dbReference type="PRINTS" id="PR00344">
    <property type="entry name" value="BCTRLSENSOR"/>
</dbReference>
<keyword evidence="9" id="KW-0902">Two-component regulatory system</keyword>
<evidence type="ECO:0000256" key="3">
    <source>
        <dbReference type="ARBA" id="ARBA00012438"/>
    </source>
</evidence>
<sequence>MKNDMKLTFKVAISILRVTLFITFLVGGIFYLEDIPIKVSLDVLITAIPTIVLYVIFRSYFKIAYYKRLKKIRTFTSIKQLPNTNDLIELEYQRILSDSLKKTADQVTELEASRRDIHDRYAIWMHNIKVPIAALQLMVENGGNIEGDKRYRMLVQINAIKSYLSEMLNLISLRNGNNDLKITKVDTNIIVRHILKRNSWMIISKNQSLQFSANLPILISDRRWLEIMLEQIIVNASKYTPNEKKIYIKSTSSKNIIIQDEGIGIDENDVKRIFETGFTGETGRDRIEATGLGLYLVGEIARKLGFSIDVASVKGQGTSFIIRQKVEE</sequence>
<evidence type="ECO:0000256" key="1">
    <source>
        <dbReference type="ARBA" id="ARBA00000085"/>
    </source>
</evidence>
<dbReference type="InterPro" id="IPR005467">
    <property type="entry name" value="His_kinase_dom"/>
</dbReference>
<evidence type="ECO:0000313" key="13">
    <source>
        <dbReference type="EMBL" id="GET13503.1"/>
    </source>
</evidence>
<evidence type="ECO:0000259" key="12">
    <source>
        <dbReference type="PROSITE" id="PS50109"/>
    </source>
</evidence>
<comment type="subcellular location">
    <subcellularLocation>
        <location evidence="2">Cell membrane</location>
        <topology evidence="2">Multi-pass membrane protein</topology>
    </subcellularLocation>
</comment>
<name>A0A6F9Y7F2_9LACO</name>
<dbReference type="InterPro" id="IPR003594">
    <property type="entry name" value="HATPase_dom"/>
</dbReference>
<dbReference type="Pfam" id="PF02518">
    <property type="entry name" value="HATPase_c"/>
    <property type="match status" value="1"/>
</dbReference>
<feature type="domain" description="Histidine kinase" evidence="12">
    <location>
        <begin position="123"/>
        <end position="328"/>
    </location>
</feature>
<evidence type="ECO:0000256" key="11">
    <source>
        <dbReference type="SAM" id="Phobius"/>
    </source>
</evidence>
<reference evidence="13" key="1">
    <citation type="submission" date="2019-10" db="EMBL/GenBank/DDBJ databases">
        <title>Lactobacillus agilis SN811 Whole Genome Sequencing Project.</title>
        <authorList>
            <person name="Suzuki S."/>
            <person name="Endo A."/>
            <person name="Maeno S."/>
            <person name="Shiwa Y."/>
            <person name="Matsutani M."/>
            <person name="Kajikawa A."/>
        </authorList>
    </citation>
    <scope>NUCLEOTIDE SEQUENCE</scope>
    <source>
        <strain evidence="13">SN811</strain>
    </source>
</reference>
<keyword evidence="10 11" id="KW-0472">Membrane</keyword>
<feature type="transmembrane region" description="Helical" evidence="11">
    <location>
        <begin position="7"/>
        <end position="31"/>
    </location>
</feature>
<evidence type="ECO:0000256" key="2">
    <source>
        <dbReference type="ARBA" id="ARBA00004651"/>
    </source>
</evidence>
<comment type="caution">
    <text evidence="13">The sequence shown here is derived from an EMBL/GenBank/DDBJ whole genome shotgun (WGS) entry which is preliminary data.</text>
</comment>
<keyword evidence="6 11" id="KW-0812">Transmembrane</keyword>
<dbReference type="RefSeq" id="WP_172577847.1">
    <property type="nucleotide sequence ID" value="NZ_BLAP01000070.1"/>
</dbReference>
<dbReference type="PROSITE" id="PS50109">
    <property type="entry name" value="HIS_KIN"/>
    <property type="match status" value="1"/>
</dbReference>
<keyword evidence="5" id="KW-0808">Transferase</keyword>
<dbReference type="PANTHER" id="PTHR45453">
    <property type="entry name" value="PHOSPHATE REGULON SENSOR PROTEIN PHOR"/>
    <property type="match status" value="1"/>
</dbReference>
<protein>
    <recommendedName>
        <fullName evidence="3">histidine kinase</fullName>
        <ecNumber evidence="3">2.7.13.3</ecNumber>
    </recommendedName>
</protein>
<comment type="catalytic activity">
    <reaction evidence="1">
        <text>ATP + protein L-histidine = ADP + protein N-phospho-L-histidine.</text>
        <dbReference type="EC" id="2.7.13.3"/>
    </reaction>
</comment>
<dbReference type="PANTHER" id="PTHR45453:SF2">
    <property type="entry name" value="HISTIDINE KINASE"/>
    <property type="match status" value="1"/>
</dbReference>
<dbReference type="GO" id="GO:0000155">
    <property type="term" value="F:phosphorelay sensor kinase activity"/>
    <property type="evidence" value="ECO:0007669"/>
    <property type="project" value="TreeGrafter"/>
</dbReference>
<dbReference type="Proteomes" id="UP000494160">
    <property type="component" value="Unassembled WGS sequence"/>
</dbReference>
<keyword evidence="7 13" id="KW-0418">Kinase</keyword>
<evidence type="ECO:0000256" key="7">
    <source>
        <dbReference type="ARBA" id="ARBA00022777"/>
    </source>
</evidence>
<dbReference type="GO" id="GO:0005886">
    <property type="term" value="C:plasma membrane"/>
    <property type="evidence" value="ECO:0007669"/>
    <property type="project" value="UniProtKB-SubCell"/>
</dbReference>
<organism evidence="13">
    <name type="scientific">Ligilactobacillus agilis</name>
    <dbReference type="NCBI Taxonomy" id="1601"/>
    <lineage>
        <taxon>Bacteria</taxon>
        <taxon>Bacillati</taxon>
        <taxon>Bacillota</taxon>
        <taxon>Bacilli</taxon>
        <taxon>Lactobacillales</taxon>
        <taxon>Lactobacillaceae</taxon>
        <taxon>Ligilactobacillus</taxon>
    </lineage>
</organism>
<gene>
    <name evidence="13" type="ORF">SN811_20030</name>
</gene>
<keyword evidence="4" id="KW-1003">Cell membrane</keyword>
<proteinExistence type="predicted"/>
<dbReference type="EC" id="2.7.13.3" evidence="3"/>
<dbReference type="SUPFAM" id="SSF55874">
    <property type="entry name" value="ATPase domain of HSP90 chaperone/DNA topoisomerase II/histidine kinase"/>
    <property type="match status" value="1"/>
</dbReference>
<evidence type="ECO:0000256" key="6">
    <source>
        <dbReference type="ARBA" id="ARBA00022692"/>
    </source>
</evidence>
<evidence type="ECO:0000256" key="5">
    <source>
        <dbReference type="ARBA" id="ARBA00022679"/>
    </source>
</evidence>
<dbReference type="EMBL" id="BLAP01000070">
    <property type="protein sequence ID" value="GET13503.1"/>
    <property type="molecule type" value="Genomic_DNA"/>
</dbReference>